<evidence type="ECO:0000256" key="2">
    <source>
        <dbReference type="ARBA" id="ARBA00016617"/>
    </source>
</evidence>
<dbReference type="Proteomes" id="UP000298663">
    <property type="component" value="Unassembled WGS sequence"/>
</dbReference>
<comment type="caution">
    <text evidence="6">The sequence shown here is derived from an EMBL/GenBank/DDBJ whole genome shotgun (WGS) entry which is preliminary data.</text>
</comment>
<reference evidence="6 7" key="1">
    <citation type="journal article" date="2015" name="Genome Biol.">
        <title>Comparative genomics of Steinernema reveals deeply conserved gene regulatory networks.</title>
        <authorList>
            <person name="Dillman A.R."/>
            <person name="Macchietto M."/>
            <person name="Porter C.F."/>
            <person name="Rogers A."/>
            <person name="Williams B."/>
            <person name="Antoshechkin I."/>
            <person name="Lee M.M."/>
            <person name="Goodwin Z."/>
            <person name="Lu X."/>
            <person name="Lewis E.E."/>
            <person name="Goodrich-Blair H."/>
            <person name="Stock S.P."/>
            <person name="Adams B.J."/>
            <person name="Sternberg P.W."/>
            <person name="Mortazavi A."/>
        </authorList>
    </citation>
    <scope>NUCLEOTIDE SEQUENCE [LARGE SCALE GENOMIC DNA]</scope>
    <source>
        <strain evidence="6 7">ALL</strain>
    </source>
</reference>
<evidence type="ECO:0000313" key="6">
    <source>
        <dbReference type="EMBL" id="TKR60185.1"/>
    </source>
</evidence>
<dbReference type="AlphaFoldDB" id="A0A4V5ZXL1"/>
<dbReference type="GO" id="GO:0005634">
    <property type="term" value="C:nucleus"/>
    <property type="evidence" value="ECO:0007669"/>
    <property type="project" value="InterPro"/>
</dbReference>
<keyword evidence="7" id="KW-1185">Reference proteome</keyword>
<evidence type="ECO:0000256" key="1">
    <source>
        <dbReference type="ARBA" id="ARBA00009980"/>
    </source>
</evidence>
<feature type="region of interest" description="Disordered" evidence="4">
    <location>
        <begin position="126"/>
        <end position="155"/>
    </location>
</feature>
<feature type="domain" description="FAM50A/XAP5 C-terminal" evidence="5">
    <location>
        <begin position="193"/>
        <end position="332"/>
    </location>
</feature>
<protein>
    <recommendedName>
        <fullName evidence="2">Protein FAM50 homolog</fullName>
    </recommendedName>
</protein>
<feature type="region of interest" description="Disordered" evidence="4">
    <location>
        <begin position="96"/>
        <end position="115"/>
    </location>
</feature>
<dbReference type="STRING" id="34508.A0A4V5ZXL1"/>
<accession>A0A4V5ZXL1</accession>
<dbReference type="InterPro" id="IPR048337">
    <property type="entry name" value="FAM50A/XAP5_C"/>
</dbReference>
<dbReference type="GO" id="GO:0006325">
    <property type="term" value="P:chromatin organization"/>
    <property type="evidence" value="ECO:0007669"/>
    <property type="project" value="TreeGrafter"/>
</dbReference>
<gene>
    <name evidence="6" type="ORF">L596_027473</name>
</gene>
<dbReference type="Pfam" id="PF04921">
    <property type="entry name" value="XAP5"/>
    <property type="match status" value="1"/>
</dbReference>
<evidence type="ECO:0000313" key="7">
    <source>
        <dbReference type="Proteomes" id="UP000298663"/>
    </source>
</evidence>
<evidence type="ECO:0000256" key="3">
    <source>
        <dbReference type="SAM" id="Coils"/>
    </source>
</evidence>
<dbReference type="OrthoDB" id="1562195at2759"/>
<reference evidence="6 7" key="2">
    <citation type="journal article" date="2019" name="G3 (Bethesda)">
        <title>Hybrid Assembly of the Genome of the Entomopathogenic Nematode Steinernema carpocapsae Identifies the X-Chromosome.</title>
        <authorList>
            <person name="Serra L."/>
            <person name="Macchietto M."/>
            <person name="Macias-Munoz A."/>
            <person name="McGill C.J."/>
            <person name="Rodriguez I.M."/>
            <person name="Rodriguez B."/>
            <person name="Murad R."/>
            <person name="Mortazavi A."/>
        </authorList>
    </citation>
    <scope>NUCLEOTIDE SEQUENCE [LARGE SCALE GENOMIC DNA]</scope>
    <source>
        <strain evidence="6 7">ALL</strain>
    </source>
</reference>
<organism evidence="6 7">
    <name type="scientific">Steinernema carpocapsae</name>
    <name type="common">Entomopathogenic nematode</name>
    <dbReference type="NCBI Taxonomy" id="34508"/>
    <lineage>
        <taxon>Eukaryota</taxon>
        <taxon>Metazoa</taxon>
        <taxon>Ecdysozoa</taxon>
        <taxon>Nematoda</taxon>
        <taxon>Chromadorea</taxon>
        <taxon>Rhabditida</taxon>
        <taxon>Tylenchina</taxon>
        <taxon>Panagrolaimomorpha</taxon>
        <taxon>Strongyloidoidea</taxon>
        <taxon>Steinernematidae</taxon>
        <taxon>Steinernema</taxon>
    </lineage>
</organism>
<dbReference type="PANTHER" id="PTHR12722:SF0">
    <property type="entry name" value="PROTEIN FAM50A"/>
    <property type="match status" value="1"/>
</dbReference>
<dbReference type="PANTHER" id="PTHR12722">
    <property type="entry name" value="XAP-5 PROTEIN-RELATED"/>
    <property type="match status" value="1"/>
</dbReference>
<comment type="similarity">
    <text evidence="1">Belongs to the FAM50 family.</text>
</comment>
<proteinExistence type="inferred from homology"/>
<feature type="compositionally biased region" description="Acidic residues" evidence="4">
    <location>
        <begin position="126"/>
        <end position="136"/>
    </location>
</feature>
<sequence>MLAINLEIMSRADAGRLIHLAKRRERAREDTEMRLQQLEEERKNAGAGITTKFTANYDAIEETLKSKTVGLMSLNEMKEKQKDAVVRREIQIATERQEPKEVAKPSSGKASEVKANAQKRLLSFANEEEEEEEDDGPFGGYSANPPPFKKRLGMDPTVDTSFLPDREREEKLAQMKEQLAEEWKAMQDKEKNEDINVAYCYWDGSSHRKDMRVKKGNTISQFLTKAIEVLKKEFTELRNATSESLMFVKEDLIIPHFYTFQDFIATKAVGKTGPLWQFDAAGEIRVRQDAVLDVGDSHPTKIVLRSWYEKQKHIYPASRWEPFVPNREYKNTIDDLSTI</sequence>
<dbReference type="EMBL" id="AZBU02000011">
    <property type="protein sequence ID" value="TKR60185.1"/>
    <property type="molecule type" value="Genomic_DNA"/>
</dbReference>
<evidence type="ECO:0000259" key="5">
    <source>
        <dbReference type="Pfam" id="PF04921"/>
    </source>
</evidence>
<name>A0A4V5ZXL1_STECR</name>
<feature type="coiled-coil region" evidence="3">
    <location>
        <begin position="21"/>
        <end position="48"/>
    </location>
</feature>
<dbReference type="InterPro" id="IPR007005">
    <property type="entry name" value="XAP5"/>
</dbReference>
<keyword evidence="3" id="KW-0175">Coiled coil</keyword>
<evidence type="ECO:0000256" key="4">
    <source>
        <dbReference type="SAM" id="MobiDB-lite"/>
    </source>
</evidence>